<dbReference type="OrthoDB" id="1454061at2"/>
<keyword evidence="1" id="KW-0812">Transmembrane</keyword>
<gene>
    <name evidence="2" type="ORF">SAMN06265376_10757</name>
</gene>
<protein>
    <submittedName>
        <fullName evidence="2">Uncharacterized protein</fullName>
    </submittedName>
</protein>
<name>A0A239C0M9_9FLAO</name>
<feature type="transmembrane region" description="Helical" evidence="1">
    <location>
        <begin position="66"/>
        <end position="85"/>
    </location>
</feature>
<dbReference type="Proteomes" id="UP000198379">
    <property type="component" value="Unassembled WGS sequence"/>
</dbReference>
<organism evidence="2 3">
    <name type="scientific">Dokdonia pacifica</name>
    <dbReference type="NCBI Taxonomy" id="1627892"/>
    <lineage>
        <taxon>Bacteria</taxon>
        <taxon>Pseudomonadati</taxon>
        <taxon>Bacteroidota</taxon>
        <taxon>Flavobacteriia</taxon>
        <taxon>Flavobacteriales</taxon>
        <taxon>Flavobacteriaceae</taxon>
        <taxon>Dokdonia</taxon>
    </lineage>
</organism>
<dbReference type="RefSeq" id="WP_089373060.1">
    <property type="nucleotide sequence ID" value="NZ_BMEP01000004.1"/>
</dbReference>
<accession>A0A239C0M9</accession>
<evidence type="ECO:0000313" key="2">
    <source>
        <dbReference type="EMBL" id="SNS13680.1"/>
    </source>
</evidence>
<sequence>MPLGESMITVIRSNRRKKVNDSYFKIDTTSIKNKQKENFDHTSAGPELLHKIKTEMEAQHRKRNKTLLLIGGIIFIILATTLWFLKDQNYI</sequence>
<evidence type="ECO:0000313" key="3">
    <source>
        <dbReference type="Proteomes" id="UP000198379"/>
    </source>
</evidence>
<dbReference type="EMBL" id="FZNY01000007">
    <property type="protein sequence ID" value="SNS13680.1"/>
    <property type="molecule type" value="Genomic_DNA"/>
</dbReference>
<keyword evidence="3" id="KW-1185">Reference proteome</keyword>
<dbReference type="AlphaFoldDB" id="A0A239C0M9"/>
<reference evidence="2 3" key="1">
    <citation type="submission" date="2017-06" db="EMBL/GenBank/DDBJ databases">
        <authorList>
            <person name="Kim H.J."/>
            <person name="Triplett B.A."/>
        </authorList>
    </citation>
    <scope>NUCLEOTIDE SEQUENCE [LARGE SCALE GENOMIC DNA]</scope>
    <source>
        <strain evidence="2 3">DSM 25597</strain>
    </source>
</reference>
<keyword evidence="1" id="KW-1133">Transmembrane helix</keyword>
<proteinExistence type="predicted"/>
<keyword evidence="1" id="KW-0472">Membrane</keyword>
<evidence type="ECO:0000256" key="1">
    <source>
        <dbReference type="SAM" id="Phobius"/>
    </source>
</evidence>